<comment type="similarity">
    <text evidence="2 11">Belongs to the mitochondrial carrier (TC 2.A.29) family.</text>
</comment>
<proteinExistence type="inferred from homology"/>
<reference evidence="12 13" key="1">
    <citation type="journal article" date="2021" name="Comput. Struct. Biotechnol. J.">
        <title>De novo genome assembly of the potent medicinal plant Rehmannia glutinosa using nanopore technology.</title>
        <authorList>
            <person name="Ma L."/>
            <person name="Dong C."/>
            <person name="Song C."/>
            <person name="Wang X."/>
            <person name="Zheng X."/>
            <person name="Niu Y."/>
            <person name="Chen S."/>
            <person name="Feng W."/>
        </authorList>
    </citation>
    <scope>NUCLEOTIDE SEQUENCE [LARGE SCALE GENOMIC DNA]</scope>
    <source>
        <strain evidence="12">DH-2019</strain>
    </source>
</reference>
<feature type="repeat" description="Solcar" evidence="10">
    <location>
        <begin position="275"/>
        <end position="371"/>
    </location>
</feature>
<evidence type="ECO:0000313" key="13">
    <source>
        <dbReference type="Proteomes" id="UP001318860"/>
    </source>
</evidence>
<evidence type="ECO:0000256" key="4">
    <source>
        <dbReference type="ARBA" id="ARBA00022692"/>
    </source>
</evidence>
<keyword evidence="3 11" id="KW-0813">Transport</keyword>
<keyword evidence="9 10" id="KW-0472">Membrane</keyword>
<keyword evidence="4 10" id="KW-0812">Transmembrane</keyword>
<dbReference type="InterPro" id="IPR002067">
    <property type="entry name" value="MCP"/>
</dbReference>
<dbReference type="PANTHER" id="PTHR45760">
    <property type="entry name" value="FI19922P1-RELATED"/>
    <property type="match status" value="1"/>
</dbReference>
<gene>
    <name evidence="12" type="ORF">DH2020_023074</name>
</gene>
<name>A0ABR0W7W1_REHGL</name>
<evidence type="ECO:0000256" key="10">
    <source>
        <dbReference type="PROSITE-ProRule" id="PRU00282"/>
    </source>
</evidence>
<evidence type="ECO:0008006" key="14">
    <source>
        <dbReference type="Google" id="ProtNLM"/>
    </source>
</evidence>
<dbReference type="EMBL" id="JABTTQ020000013">
    <property type="protein sequence ID" value="KAK6142726.1"/>
    <property type="molecule type" value="Genomic_DNA"/>
</dbReference>
<dbReference type="PANTHER" id="PTHR45760:SF6">
    <property type="entry name" value="MITOCHONDRIAL SUBSTRATE CARRIER FAMILY PROTEIN"/>
    <property type="match status" value="1"/>
</dbReference>
<evidence type="ECO:0000256" key="3">
    <source>
        <dbReference type="ARBA" id="ARBA00022448"/>
    </source>
</evidence>
<keyword evidence="7" id="KW-1133">Transmembrane helix</keyword>
<keyword evidence="6" id="KW-0999">Mitochondrion inner membrane</keyword>
<evidence type="ECO:0000256" key="8">
    <source>
        <dbReference type="ARBA" id="ARBA00023128"/>
    </source>
</evidence>
<dbReference type="PROSITE" id="PS50920">
    <property type="entry name" value="SOLCAR"/>
    <property type="match status" value="1"/>
</dbReference>
<accession>A0ABR0W7W1</accession>
<evidence type="ECO:0000256" key="9">
    <source>
        <dbReference type="ARBA" id="ARBA00023136"/>
    </source>
</evidence>
<protein>
    <recommendedName>
        <fullName evidence="14">Mitochondrial carrier protein</fullName>
    </recommendedName>
</protein>
<comment type="caution">
    <text evidence="12">The sequence shown here is derived from an EMBL/GenBank/DDBJ whole genome shotgun (WGS) entry which is preliminary data.</text>
</comment>
<keyword evidence="5" id="KW-0677">Repeat</keyword>
<evidence type="ECO:0000256" key="2">
    <source>
        <dbReference type="ARBA" id="ARBA00006375"/>
    </source>
</evidence>
<dbReference type="SUPFAM" id="SSF103506">
    <property type="entry name" value="Mitochondrial carrier"/>
    <property type="match status" value="1"/>
</dbReference>
<dbReference type="PRINTS" id="PR00926">
    <property type="entry name" value="MITOCARRIER"/>
</dbReference>
<evidence type="ECO:0000256" key="5">
    <source>
        <dbReference type="ARBA" id="ARBA00022737"/>
    </source>
</evidence>
<sequence length="377" mass="40920">MPIGGSFGGFPIVVLHHQPQGLNPVMLLGLATATRKVELDKNMVNEESFNKESSKPRISDVDLSFGERAFSAGAAAFISAIIVNPLDVAKTRLQAQAAGVSYDGLCPTAEFSGTNTMLRDRNSMPSSVRATVGPQPKCSPDCTRYRGTSDVLYKVIRQVGEFEPEVGMYMPLYDIFRNYMEELTSLNAPTMTPYVPLVAGSLARSIACITCYPVELAKTRMQAFKHSQADAKPPGVWKTMIGVVSPVKTANNHQACMILRRNFFSRIGEEASASSVLGANFCAGFVAGSLAAATTCPLDVARTRRQIEKDPSRALKITTRQTLIEIWRYPLESLSIDGGIRGLFTGVGPRVARAGPSVGIVVSFYEVVKFVLHYTHS</sequence>
<evidence type="ECO:0000256" key="11">
    <source>
        <dbReference type="RuleBase" id="RU000488"/>
    </source>
</evidence>
<keyword evidence="13" id="KW-1185">Reference proteome</keyword>
<organism evidence="12 13">
    <name type="scientific">Rehmannia glutinosa</name>
    <name type="common">Chinese foxglove</name>
    <dbReference type="NCBI Taxonomy" id="99300"/>
    <lineage>
        <taxon>Eukaryota</taxon>
        <taxon>Viridiplantae</taxon>
        <taxon>Streptophyta</taxon>
        <taxon>Embryophyta</taxon>
        <taxon>Tracheophyta</taxon>
        <taxon>Spermatophyta</taxon>
        <taxon>Magnoliopsida</taxon>
        <taxon>eudicotyledons</taxon>
        <taxon>Gunneridae</taxon>
        <taxon>Pentapetalae</taxon>
        <taxon>asterids</taxon>
        <taxon>lamiids</taxon>
        <taxon>Lamiales</taxon>
        <taxon>Orobanchaceae</taxon>
        <taxon>Rehmannieae</taxon>
        <taxon>Rehmannia</taxon>
    </lineage>
</organism>
<dbReference type="Gene3D" id="1.50.40.10">
    <property type="entry name" value="Mitochondrial carrier domain"/>
    <property type="match status" value="2"/>
</dbReference>
<dbReference type="Proteomes" id="UP001318860">
    <property type="component" value="Unassembled WGS sequence"/>
</dbReference>
<dbReference type="InterPro" id="IPR045315">
    <property type="entry name" value="Mtm1-like"/>
</dbReference>
<dbReference type="InterPro" id="IPR023395">
    <property type="entry name" value="MCP_dom_sf"/>
</dbReference>
<evidence type="ECO:0000256" key="1">
    <source>
        <dbReference type="ARBA" id="ARBA00004448"/>
    </source>
</evidence>
<comment type="subcellular location">
    <subcellularLocation>
        <location evidence="1">Mitochondrion inner membrane</location>
        <topology evidence="1">Multi-pass membrane protein</topology>
    </subcellularLocation>
</comment>
<evidence type="ECO:0000313" key="12">
    <source>
        <dbReference type="EMBL" id="KAK6142726.1"/>
    </source>
</evidence>
<evidence type="ECO:0000256" key="6">
    <source>
        <dbReference type="ARBA" id="ARBA00022792"/>
    </source>
</evidence>
<dbReference type="InterPro" id="IPR018108">
    <property type="entry name" value="MCP_transmembrane"/>
</dbReference>
<evidence type="ECO:0000256" key="7">
    <source>
        <dbReference type="ARBA" id="ARBA00022989"/>
    </source>
</evidence>
<dbReference type="Pfam" id="PF00153">
    <property type="entry name" value="Mito_carr"/>
    <property type="match status" value="3"/>
</dbReference>
<keyword evidence="8" id="KW-0496">Mitochondrion</keyword>